<keyword evidence="2" id="KW-1185">Reference proteome</keyword>
<name>A0A918E628_9ACTN</name>
<comment type="caution">
    <text evidence="1">The sequence shown here is derived from an EMBL/GenBank/DDBJ whole genome shotgun (WGS) entry which is preliminary data.</text>
</comment>
<dbReference type="EMBL" id="BMNK01000005">
    <property type="protein sequence ID" value="GGP07420.1"/>
    <property type="molecule type" value="Genomic_DNA"/>
</dbReference>
<gene>
    <name evidence="1" type="ORF">GCM10012278_35120</name>
</gene>
<protein>
    <submittedName>
        <fullName evidence="1">Uncharacterized protein</fullName>
    </submittedName>
</protein>
<organism evidence="1 2">
    <name type="scientific">Nonomuraea glycinis</name>
    <dbReference type="NCBI Taxonomy" id="2047744"/>
    <lineage>
        <taxon>Bacteria</taxon>
        <taxon>Bacillati</taxon>
        <taxon>Actinomycetota</taxon>
        <taxon>Actinomycetes</taxon>
        <taxon>Streptosporangiales</taxon>
        <taxon>Streptosporangiaceae</taxon>
        <taxon>Nonomuraea</taxon>
    </lineage>
</organism>
<dbReference type="Proteomes" id="UP000660745">
    <property type="component" value="Unassembled WGS sequence"/>
</dbReference>
<reference evidence="1" key="1">
    <citation type="journal article" date="2014" name="Int. J. Syst. Evol. Microbiol.">
        <title>Complete genome sequence of Corynebacterium casei LMG S-19264T (=DSM 44701T), isolated from a smear-ripened cheese.</title>
        <authorList>
            <consortium name="US DOE Joint Genome Institute (JGI-PGF)"/>
            <person name="Walter F."/>
            <person name="Albersmeier A."/>
            <person name="Kalinowski J."/>
            <person name="Ruckert C."/>
        </authorList>
    </citation>
    <scope>NUCLEOTIDE SEQUENCE</scope>
    <source>
        <strain evidence="1">CGMCC 4.7430</strain>
    </source>
</reference>
<sequence>MIRNIRWPPHEHVDMARQLTRGGAFRATPSAAPVAQAKEIRPDPVSWVKPEGAVHCRRSDVMVPVPSK</sequence>
<proteinExistence type="predicted"/>
<evidence type="ECO:0000313" key="1">
    <source>
        <dbReference type="EMBL" id="GGP07420.1"/>
    </source>
</evidence>
<evidence type="ECO:0000313" key="2">
    <source>
        <dbReference type="Proteomes" id="UP000660745"/>
    </source>
</evidence>
<dbReference type="AlphaFoldDB" id="A0A918E628"/>
<accession>A0A918E628</accession>
<reference evidence="1" key="2">
    <citation type="submission" date="2020-09" db="EMBL/GenBank/DDBJ databases">
        <authorList>
            <person name="Sun Q."/>
            <person name="Zhou Y."/>
        </authorList>
    </citation>
    <scope>NUCLEOTIDE SEQUENCE</scope>
    <source>
        <strain evidence="1">CGMCC 4.7430</strain>
    </source>
</reference>